<dbReference type="KEGG" id="hha:Hhal_0716"/>
<proteinExistence type="predicted"/>
<dbReference type="AlphaFoldDB" id="A1WUY6"/>
<accession>A1WUY6</accession>
<reference evidence="1 2" key="2">
    <citation type="journal article" date="2013" name="Stand. Genomic Sci.">
        <title>Complete genome sequence of Halorhodospira halophila SL1.</title>
        <authorList>
            <person name="Challacombe J.F."/>
            <person name="Majid S."/>
            <person name="Deole R."/>
            <person name="Brettin T.S."/>
            <person name="Bruce D."/>
            <person name="Delano S.F."/>
            <person name="Detter J.C."/>
            <person name="Gleasner C.D."/>
            <person name="Han C.S."/>
            <person name="Misra M."/>
            <person name="Reitenga K.G."/>
            <person name="Mikhailova N."/>
            <person name="Woyke T."/>
            <person name="Pitluck S."/>
            <person name="Nolan M."/>
            <person name="Land M.L."/>
            <person name="Saunders E."/>
            <person name="Tapia R."/>
            <person name="Lapidus A."/>
            <person name="Ivanova N."/>
            <person name="Hoff W.D."/>
        </authorList>
    </citation>
    <scope>NUCLEOTIDE SEQUENCE [LARGE SCALE GENOMIC DNA]</scope>
    <source>
        <strain evidence="2">DSM 244 / SL1</strain>
    </source>
</reference>
<evidence type="ECO:0000313" key="1">
    <source>
        <dbReference type="EMBL" id="ABM61498.1"/>
    </source>
</evidence>
<organism evidence="1 2">
    <name type="scientific">Halorhodospira halophila (strain DSM 244 / SL1)</name>
    <name type="common">Ectothiorhodospira halophila (strain DSM 244 / SL1)</name>
    <dbReference type="NCBI Taxonomy" id="349124"/>
    <lineage>
        <taxon>Bacteria</taxon>
        <taxon>Pseudomonadati</taxon>
        <taxon>Pseudomonadota</taxon>
        <taxon>Gammaproteobacteria</taxon>
        <taxon>Chromatiales</taxon>
        <taxon>Ectothiorhodospiraceae</taxon>
        <taxon>Halorhodospira</taxon>
    </lineage>
</organism>
<protein>
    <submittedName>
        <fullName evidence="1">Uncharacterized protein</fullName>
    </submittedName>
</protein>
<dbReference type="HOGENOM" id="CLU_1105937_0_0_6"/>
<evidence type="ECO:0000313" key="2">
    <source>
        <dbReference type="Proteomes" id="UP000000647"/>
    </source>
</evidence>
<keyword evidence="2" id="KW-1185">Reference proteome</keyword>
<gene>
    <name evidence="1" type="ordered locus">Hhal_0716</name>
</gene>
<sequence length="251" mass="27381">MPDPARSIGGSMQRYGGWMAAAAGLGGALASGAAVSGPLPGDAYEITEAELIDRRSGTVDFWHQEVDRSEGDRVGTFGALTTRGTGDWQTTVGLGTQGTEGADANAFLDVEGLWLWRDRHRDGYGLGLAAGLDYDISDDRRRDHFLLVPLTVDWGQRTTVHANLGVSHNRQDDDTDGIWGLGLDWRFTERWDVILQATGDTDSDEDARGAFGLRRSMLDDLVQLDLAYGRVMSSGEDDEFYLGVSFDAVRF</sequence>
<dbReference type="Proteomes" id="UP000000647">
    <property type="component" value="Chromosome"/>
</dbReference>
<dbReference type="EMBL" id="CP000544">
    <property type="protein sequence ID" value="ABM61498.1"/>
    <property type="molecule type" value="Genomic_DNA"/>
</dbReference>
<reference evidence="2" key="1">
    <citation type="submission" date="2006-12" db="EMBL/GenBank/DDBJ databases">
        <title>Complete sequence of Halorhodospira halophila SL1.</title>
        <authorList>
            <consortium name="US DOE Joint Genome Institute"/>
            <person name="Copeland A."/>
            <person name="Lucas S."/>
            <person name="Lapidus A."/>
            <person name="Barry K."/>
            <person name="Detter J.C."/>
            <person name="Glavina del Rio T."/>
            <person name="Hammon N."/>
            <person name="Israni S."/>
            <person name="Dalin E."/>
            <person name="Tice H."/>
            <person name="Pitluck S."/>
            <person name="Saunders E."/>
            <person name="Brettin T."/>
            <person name="Bruce D."/>
            <person name="Han C."/>
            <person name="Tapia R."/>
            <person name="Schmutz J."/>
            <person name="Larimer F."/>
            <person name="Land M."/>
            <person name="Hauser L."/>
            <person name="Kyrpides N."/>
            <person name="Mikhailova N."/>
            <person name="Hoff W."/>
            <person name="Richardson P."/>
        </authorList>
    </citation>
    <scope>NUCLEOTIDE SEQUENCE [LARGE SCALE GENOMIC DNA]</scope>
    <source>
        <strain evidence="2">DSM 244 / SL1</strain>
    </source>
</reference>
<name>A1WUY6_HALHL</name>